<dbReference type="SUPFAM" id="SSF50249">
    <property type="entry name" value="Nucleic acid-binding proteins"/>
    <property type="match status" value="1"/>
</dbReference>
<keyword evidence="3" id="KW-0547">Nucleotide-binding</keyword>
<dbReference type="GO" id="GO:0005739">
    <property type="term" value="C:mitochondrion"/>
    <property type="evidence" value="ECO:0007669"/>
    <property type="project" value="EnsemblFungi"/>
</dbReference>
<evidence type="ECO:0000259" key="7">
    <source>
        <dbReference type="PROSITE" id="PS50862"/>
    </source>
</evidence>
<comment type="caution">
    <text evidence="8">The sequence shown here is derived from an EMBL/GenBank/DDBJ whole genome shotgun (WGS) entry which is preliminary data.</text>
</comment>
<dbReference type="HAMAP" id="MF_00044">
    <property type="entry name" value="Asp_tRNA_synth_type1"/>
    <property type="match status" value="1"/>
</dbReference>
<dbReference type="OMA" id="DWPLLEW"/>
<name>A0A1U7LGW0_NEOID</name>
<evidence type="ECO:0000256" key="5">
    <source>
        <dbReference type="ARBA" id="ARBA00022917"/>
    </source>
</evidence>
<comment type="similarity">
    <text evidence="1">Belongs to the class-II aminoacyl-tRNA synthetase family. Type 1 subfamily.</text>
</comment>
<accession>A0A1U7LGW0</accession>
<dbReference type="STRING" id="1198029.A0A1U7LGW0"/>
<evidence type="ECO:0000313" key="9">
    <source>
        <dbReference type="Proteomes" id="UP000186594"/>
    </source>
</evidence>
<dbReference type="Proteomes" id="UP000186594">
    <property type="component" value="Unassembled WGS sequence"/>
</dbReference>
<dbReference type="PANTHER" id="PTHR22594">
    <property type="entry name" value="ASPARTYL/LYSYL-TRNA SYNTHETASE"/>
    <property type="match status" value="1"/>
</dbReference>
<dbReference type="InterPro" id="IPR004115">
    <property type="entry name" value="GAD-like_sf"/>
</dbReference>
<dbReference type="EMBL" id="LXFE01004230">
    <property type="protein sequence ID" value="OLL21833.1"/>
    <property type="molecule type" value="Genomic_DNA"/>
</dbReference>
<dbReference type="PANTHER" id="PTHR22594:SF5">
    <property type="entry name" value="ASPARTATE--TRNA LIGASE, MITOCHONDRIAL"/>
    <property type="match status" value="1"/>
</dbReference>
<dbReference type="InterPro" id="IPR002312">
    <property type="entry name" value="Asp/Asn-tRNA-synth_IIb"/>
</dbReference>
<dbReference type="GO" id="GO:0004815">
    <property type="term" value="F:aspartate-tRNA ligase activity"/>
    <property type="evidence" value="ECO:0007669"/>
    <property type="project" value="EnsemblFungi"/>
</dbReference>
<evidence type="ECO:0000256" key="6">
    <source>
        <dbReference type="ARBA" id="ARBA00023146"/>
    </source>
</evidence>
<keyword evidence="4" id="KW-0067">ATP-binding</keyword>
<dbReference type="Gene3D" id="2.40.50.140">
    <property type="entry name" value="Nucleic acid-binding proteins"/>
    <property type="match status" value="1"/>
</dbReference>
<dbReference type="AlphaFoldDB" id="A0A1U7LGW0"/>
<dbReference type="Pfam" id="PF00152">
    <property type="entry name" value="tRNA-synt_2"/>
    <property type="match status" value="1"/>
</dbReference>
<keyword evidence="5" id="KW-0648">Protein biosynthesis</keyword>
<dbReference type="NCBIfam" id="NF001750">
    <property type="entry name" value="PRK00476.1"/>
    <property type="match status" value="1"/>
</dbReference>
<evidence type="ECO:0000313" key="8">
    <source>
        <dbReference type="EMBL" id="OLL21833.1"/>
    </source>
</evidence>
<sequence>MPPLLPRSLSRCRLPLCPRRWLSVNAALPFLHDSLTFPRASHSPSTLSPNLIGAFVSLNGWLIVPNRKIAKGLRFFLLRDTAARSVQLVLNSPSPALIEKFARIPSESIVHITGTVSPRPQISSSLEKIEIDVEDVTLINKAQDPLPFLPSSPSLDSVKPLVRLQHRHLDLRSPALQKNIRMRSKVMQLCRNLLLDKHHFTEIETPLLFKSTPEGAREFIVPSRQTGKFYALPQSPQQYKQILMAGGIDKYFQIARCFRDEDLRADRQPEFTQLDMEMAFVTPQIIQNVVEDIIKMIFSAIKGMQFPRDKPFKRLTYRQAISTYGSDKPDLRNPLLIKDISNQVMPTDHNPVIEAIVLKNGGTLSNALRTSTCELCSTKQGSRPVTSRINELNLKDWIEGNPCLKGCRVENVDHLNSILGLEIGDLVIVHHRPHCTSGGTTPLGKARELFYEQAVKYNLLPPSKPNDFQFLWIYDFPLFTPVSNEPGQGGKAGLASTHHPFTAPKLDDIHLLQLYPNRVRAEHYDLVVNGIELGGGSIRIHNPELQKFVLKDVLKIPVGKLQTFDHLLSVLASGCPPHGGIALGFDRLCALLAGTDSIRDVIAFPKSGSGADLMVGSPSEVDRQTLKETYRIGVL</sequence>
<keyword evidence="2 8" id="KW-0436">Ligase</keyword>
<dbReference type="PRINTS" id="PR01042">
    <property type="entry name" value="TRNASYNTHASP"/>
</dbReference>
<dbReference type="OrthoDB" id="439710at2759"/>
<dbReference type="Gene3D" id="3.30.1360.30">
    <property type="entry name" value="GAD-like domain"/>
    <property type="match status" value="1"/>
</dbReference>
<dbReference type="SUPFAM" id="SSF55681">
    <property type="entry name" value="Class II aaRS and biotin synthetases"/>
    <property type="match status" value="1"/>
</dbReference>
<evidence type="ECO:0000256" key="3">
    <source>
        <dbReference type="ARBA" id="ARBA00022741"/>
    </source>
</evidence>
<dbReference type="NCBIfam" id="TIGR00459">
    <property type="entry name" value="aspS_bact"/>
    <property type="match status" value="1"/>
</dbReference>
<dbReference type="Gene3D" id="3.30.930.10">
    <property type="entry name" value="Bira Bifunctional Protein, Domain 2"/>
    <property type="match status" value="1"/>
</dbReference>
<reference evidence="8 9" key="1">
    <citation type="submission" date="2016-04" db="EMBL/GenBank/DDBJ databases">
        <title>Evolutionary innovation and constraint leading to complex multicellularity in the Ascomycota.</title>
        <authorList>
            <person name="Cisse O."/>
            <person name="Nguyen A."/>
            <person name="Hewitt D.A."/>
            <person name="Jedd G."/>
            <person name="Stajich J.E."/>
        </authorList>
    </citation>
    <scope>NUCLEOTIDE SEQUENCE [LARGE SCALE GENOMIC DNA]</scope>
    <source>
        <strain evidence="8 9">DAH-3</strain>
    </source>
</reference>
<evidence type="ECO:0000256" key="4">
    <source>
        <dbReference type="ARBA" id="ARBA00022840"/>
    </source>
</evidence>
<dbReference type="GO" id="GO:0005524">
    <property type="term" value="F:ATP binding"/>
    <property type="evidence" value="ECO:0007669"/>
    <property type="project" value="UniProtKB-KW"/>
</dbReference>
<dbReference type="InterPro" id="IPR004364">
    <property type="entry name" value="Aa-tRNA-synt_II"/>
</dbReference>
<organism evidence="8 9">
    <name type="scientific">Neolecta irregularis (strain DAH-3)</name>
    <dbReference type="NCBI Taxonomy" id="1198029"/>
    <lineage>
        <taxon>Eukaryota</taxon>
        <taxon>Fungi</taxon>
        <taxon>Dikarya</taxon>
        <taxon>Ascomycota</taxon>
        <taxon>Taphrinomycotina</taxon>
        <taxon>Neolectales</taxon>
        <taxon>Neolectaceae</taxon>
        <taxon>Neolecta</taxon>
    </lineage>
</organism>
<keyword evidence="6" id="KW-0030">Aminoacyl-tRNA synthetase</keyword>
<evidence type="ECO:0000256" key="2">
    <source>
        <dbReference type="ARBA" id="ARBA00022598"/>
    </source>
</evidence>
<proteinExistence type="inferred from homology"/>
<dbReference type="GO" id="GO:0070146">
    <property type="term" value="P:mitochondrial aspartyl-tRNA aminoacylation"/>
    <property type="evidence" value="ECO:0007669"/>
    <property type="project" value="EnsemblFungi"/>
</dbReference>
<dbReference type="InterPro" id="IPR045864">
    <property type="entry name" value="aa-tRNA-synth_II/BPL/LPL"/>
</dbReference>
<dbReference type="PROSITE" id="PS50862">
    <property type="entry name" value="AA_TRNA_LIGASE_II"/>
    <property type="match status" value="1"/>
</dbReference>
<dbReference type="InterPro" id="IPR006195">
    <property type="entry name" value="aa-tRNA-synth_II"/>
</dbReference>
<dbReference type="InterPro" id="IPR004524">
    <property type="entry name" value="Asp-tRNA-ligase_1"/>
</dbReference>
<feature type="domain" description="Aminoacyl-transfer RNA synthetases class-II family profile" evidence="7">
    <location>
        <begin position="180"/>
        <end position="618"/>
    </location>
</feature>
<dbReference type="InterPro" id="IPR012340">
    <property type="entry name" value="NA-bd_OB-fold"/>
</dbReference>
<keyword evidence="9" id="KW-1185">Reference proteome</keyword>
<gene>
    <name evidence="8" type="ORF">NEOLI_003828</name>
</gene>
<evidence type="ECO:0000256" key="1">
    <source>
        <dbReference type="ARBA" id="ARBA00006303"/>
    </source>
</evidence>
<protein>
    <submittedName>
        <fullName evidence="8">Aspartate--tRNA ligase, mitochondrial</fullName>
    </submittedName>
</protein>